<evidence type="ECO:0000256" key="4">
    <source>
        <dbReference type="SAM" id="MobiDB-lite"/>
    </source>
</evidence>
<dbReference type="InterPro" id="IPR045179">
    <property type="entry name" value="YgfZ/GcvT"/>
</dbReference>
<proteinExistence type="predicted"/>
<feature type="region of interest" description="Disordered" evidence="4">
    <location>
        <begin position="1"/>
        <end position="27"/>
    </location>
</feature>
<keyword evidence="7" id="KW-1185">Reference proteome</keyword>
<dbReference type="PANTHER" id="PTHR22602">
    <property type="entry name" value="TRANSFERASE CAF17, MITOCHONDRIAL-RELATED"/>
    <property type="match status" value="1"/>
</dbReference>
<protein>
    <recommendedName>
        <fullName evidence="5">CAF17 C-terminal domain-containing protein</fullName>
    </recommendedName>
</protein>
<dbReference type="InterPro" id="IPR057460">
    <property type="entry name" value="CAF17_C"/>
</dbReference>
<dbReference type="Pfam" id="PF25455">
    <property type="entry name" value="Beta-barrel_CAF17_C"/>
    <property type="match status" value="1"/>
</dbReference>
<gene>
    <name evidence="6" type="ORF">PMEA_00009953</name>
</gene>
<dbReference type="InterPro" id="IPR027266">
    <property type="entry name" value="TrmE/GcvT-like"/>
</dbReference>
<evidence type="ECO:0000256" key="1">
    <source>
        <dbReference type="ARBA" id="ARBA00004173"/>
    </source>
</evidence>
<evidence type="ECO:0000256" key="3">
    <source>
        <dbReference type="ARBA" id="ARBA00023128"/>
    </source>
</evidence>
<reference evidence="6 7" key="1">
    <citation type="submission" date="2022-05" db="EMBL/GenBank/DDBJ databases">
        <authorList>
            <consortium name="Genoscope - CEA"/>
            <person name="William W."/>
        </authorList>
    </citation>
    <scope>NUCLEOTIDE SEQUENCE [LARGE SCALE GENOMIC DNA]</scope>
</reference>
<feature type="compositionally biased region" description="Basic residues" evidence="4">
    <location>
        <begin position="1"/>
        <end position="12"/>
    </location>
</feature>
<evidence type="ECO:0000259" key="5">
    <source>
        <dbReference type="Pfam" id="PF25455"/>
    </source>
</evidence>
<comment type="subcellular location">
    <subcellularLocation>
        <location evidence="1">Mitochondrion</location>
    </subcellularLocation>
</comment>
<name>A0AAU9Y5L9_9CNID</name>
<feature type="domain" description="CAF17 C-terminal" evidence="5">
    <location>
        <begin position="326"/>
        <end position="405"/>
    </location>
</feature>
<dbReference type="NCBIfam" id="TIGR03317">
    <property type="entry name" value="ygfZ_signature"/>
    <property type="match status" value="1"/>
</dbReference>
<dbReference type="GO" id="GO:0005759">
    <property type="term" value="C:mitochondrial matrix"/>
    <property type="evidence" value="ECO:0007669"/>
    <property type="project" value="TreeGrafter"/>
</dbReference>
<dbReference type="PANTHER" id="PTHR22602:SF0">
    <property type="entry name" value="TRANSFERASE CAF17, MITOCHONDRIAL-RELATED"/>
    <property type="match status" value="1"/>
</dbReference>
<dbReference type="Gene3D" id="3.30.1360.120">
    <property type="entry name" value="Probable tRNA modification gtpase trme, domain 1"/>
    <property type="match status" value="2"/>
</dbReference>
<dbReference type="EMBL" id="CALNXJ010000193">
    <property type="protein sequence ID" value="CAH3168915.1"/>
    <property type="molecule type" value="Genomic_DNA"/>
</dbReference>
<feature type="compositionally biased region" description="Polar residues" evidence="4">
    <location>
        <begin position="18"/>
        <end position="27"/>
    </location>
</feature>
<evidence type="ECO:0000313" key="6">
    <source>
        <dbReference type="EMBL" id="CAH3168915.1"/>
    </source>
</evidence>
<evidence type="ECO:0000313" key="7">
    <source>
        <dbReference type="Proteomes" id="UP001159428"/>
    </source>
</evidence>
<dbReference type="InterPro" id="IPR017703">
    <property type="entry name" value="YgfZ/GCV_T_CS"/>
</dbReference>
<dbReference type="AlphaFoldDB" id="A0AAU9Y5L9"/>
<evidence type="ECO:0000256" key="2">
    <source>
        <dbReference type="ARBA" id="ARBA00022946"/>
    </source>
</evidence>
<dbReference type="GO" id="GO:0016226">
    <property type="term" value="P:iron-sulfur cluster assembly"/>
    <property type="evidence" value="ECO:0007669"/>
    <property type="project" value="TreeGrafter"/>
</dbReference>
<sequence>MMTRALKKKFQHAHPYSSPDSPSKRQTNSKQALILFLMSSYRPNSLASWERGPSASVGERELIKRIMAAVTWRARKRCFEVLQQRSLRLIQTNASLKCSGDLKCSHLRKRGLLKVRGRDSVKFLQGLITNNVESFHKNVERKAMYGVFLNANGRTLYDTVLYKHDRSGDVPAFFLECDVSVIPDLTKHLKMFKLRSKVDIIHAEDYAPWVIFSMSGTIDFKDVSSNSDIKVLVKDPRVEQLGFRAVLPKGLSPCVCLEDVYETGDSFEYDVLRAKLGICEGVDEIPPGNAMPLEYNIAYLNGVSFNKGCYLGQELTARTHHTGVIRKRTVPFKFIDPKADASHFESGARVRTSDGKAAGKVCMIYGQYGVGLLRLELIKKEEALLIKNKEDKDMEVIASLPHWWPEDGHSFV</sequence>
<keyword evidence="2" id="KW-0809">Transit peptide</keyword>
<comment type="caution">
    <text evidence="6">The sequence shown here is derived from an EMBL/GenBank/DDBJ whole genome shotgun (WGS) entry which is preliminary data.</text>
</comment>
<dbReference type="Proteomes" id="UP001159428">
    <property type="component" value="Unassembled WGS sequence"/>
</dbReference>
<keyword evidence="3" id="KW-0496">Mitochondrion</keyword>
<accession>A0AAU9Y5L9</accession>
<organism evidence="6 7">
    <name type="scientific">Pocillopora meandrina</name>
    <dbReference type="NCBI Taxonomy" id="46732"/>
    <lineage>
        <taxon>Eukaryota</taxon>
        <taxon>Metazoa</taxon>
        <taxon>Cnidaria</taxon>
        <taxon>Anthozoa</taxon>
        <taxon>Hexacorallia</taxon>
        <taxon>Scleractinia</taxon>
        <taxon>Astrocoeniina</taxon>
        <taxon>Pocilloporidae</taxon>
        <taxon>Pocillopora</taxon>
    </lineage>
</organism>
<dbReference type="SUPFAM" id="SSF103025">
    <property type="entry name" value="Folate-binding domain"/>
    <property type="match status" value="1"/>
</dbReference>